<dbReference type="InterPro" id="IPR000926">
    <property type="entry name" value="RibA"/>
</dbReference>
<dbReference type="PIRSF" id="PIRSF001259">
    <property type="entry name" value="RibA"/>
    <property type="match status" value="1"/>
</dbReference>
<dbReference type="Gene3D" id="1.10.357.40">
    <property type="entry name" value="YbiA-like"/>
    <property type="match status" value="1"/>
</dbReference>
<evidence type="ECO:0000313" key="15">
    <source>
        <dbReference type="Proteomes" id="UP000287563"/>
    </source>
</evidence>
<comment type="cofactor">
    <cofactor evidence="11">
        <name>Zn(2+)</name>
        <dbReference type="ChEBI" id="CHEBI:29105"/>
    </cofactor>
    <text evidence="11">Binds 1 zinc ion per subunit.</text>
</comment>
<evidence type="ECO:0000256" key="4">
    <source>
        <dbReference type="ARBA" id="ARBA00022619"/>
    </source>
</evidence>
<keyword evidence="5 11" id="KW-0479">Metal-binding</keyword>
<dbReference type="InterPro" id="IPR012816">
    <property type="entry name" value="NADAR"/>
</dbReference>
<feature type="binding site" evidence="11">
    <location>
        <position position="217"/>
    </location>
    <ligand>
        <name>Zn(2+)</name>
        <dbReference type="ChEBI" id="CHEBI:29105"/>
        <note>catalytic</note>
    </ligand>
</feature>
<dbReference type="EMBL" id="RJLM01000003">
    <property type="protein sequence ID" value="RWX55696.1"/>
    <property type="molecule type" value="Genomic_DNA"/>
</dbReference>
<evidence type="ECO:0000256" key="7">
    <source>
        <dbReference type="ARBA" id="ARBA00022801"/>
    </source>
</evidence>
<dbReference type="HAMAP" id="MF_00179">
    <property type="entry name" value="RibA"/>
    <property type="match status" value="1"/>
</dbReference>
<dbReference type="UniPathway" id="UPA00275">
    <property type="reaction ID" value="UER00400"/>
</dbReference>
<dbReference type="PANTHER" id="PTHR21327">
    <property type="entry name" value="GTP CYCLOHYDROLASE II-RELATED"/>
    <property type="match status" value="1"/>
</dbReference>
<dbReference type="Pfam" id="PF00925">
    <property type="entry name" value="GTP_cyclohydro2"/>
    <property type="match status" value="1"/>
</dbReference>
<dbReference type="SUPFAM" id="SSF142695">
    <property type="entry name" value="RibA-like"/>
    <property type="match status" value="1"/>
</dbReference>
<evidence type="ECO:0000256" key="11">
    <source>
        <dbReference type="HAMAP-Rule" id="MF_00179"/>
    </source>
</evidence>
<comment type="catalytic activity">
    <reaction evidence="2">
        <text>2,5-diamino-6-hydroxy-4-(5-phosphoribosylamino)-pyrimidine + H2O = 2,5,6-triamino-4-hydroxypyrimidine + D-ribose 5-phosphate</text>
        <dbReference type="Rhea" id="RHEA:23436"/>
        <dbReference type="ChEBI" id="CHEBI:15377"/>
        <dbReference type="ChEBI" id="CHEBI:58614"/>
        <dbReference type="ChEBI" id="CHEBI:78346"/>
        <dbReference type="ChEBI" id="CHEBI:137796"/>
    </reaction>
</comment>
<evidence type="ECO:0000256" key="2">
    <source>
        <dbReference type="ARBA" id="ARBA00000751"/>
    </source>
</evidence>
<dbReference type="CDD" id="cd15457">
    <property type="entry name" value="NADAR"/>
    <property type="match status" value="1"/>
</dbReference>
<dbReference type="SUPFAM" id="SSF143990">
    <property type="entry name" value="YbiA-like"/>
    <property type="match status" value="1"/>
</dbReference>
<gene>
    <name evidence="11 14" type="primary">ribA</name>
    <name evidence="14" type="ORF">EDI28_10125</name>
</gene>
<name>A0A444JRI7_9GAMM</name>
<comment type="caution">
    <text evidence="14">The sequence shown here is derived from an EMBL/GenBank/DDBJ whole genome shotgun (WGS) entry which is preliminary data.</text>
</comment>
<feature type="active site" description="Proton acceptor" evidence="11">
    <location>
        <position position="276"/>
    </location>
</feature>
<evidence type="ECO:0000256" key="3">
    <source>
        <dbReference type="ARBA" id="ARBA00004853"/>
    </source>
</evidence>
<dbReference type="FunFam" id="3.40.50.10990:FF:000002">
    <property type="entry name" value="GTP cyclohydrolase-2"/>
    <property type="match status" value="1"/>
</dbReference>
<keyword evidence="4 11" id="KW-0686">Riboflavin biosynthesis</keyword>
<evidence type="ECO:0000313" key="14">
    <source>
        <dbReference type="EMBL" id="RWX55696.1"/>
    </source>
</evidence>
<feature type="binding site" evidence="11">
    <location>
        <position position="299"/>
    </location>
    <ligand>
        <name>GTP</name>
        <dbReference type="ChEBI" id="CHEBI:37565"/>
    </ligand>
</feature>
<comment type="function">
    <text evidence="11">Catalyzes the conversion of GTP to 2,5-diamino-6-ribosylamino-4(3H)-pyrimidinone 5'-phosphate (DARP), formate and pyrophosphate.</text>
</comment>
<dbReference type="GO" id="GO:0005525">
    <property type="term" value="F:GTP binding"/>
    <property type="evidence" value="ECO:0007669"/>
    <property type="project" value="UniProtKB-KW"/>
</dbReference>
<comment type="catalytic activity">
    <reaction evidence="10 11">
        <text>GTP + 4 H2O = 2,5-diamino-6-hydroxy-4-(5-phosphoribosylamino)-pyrimidine + formate + 2 phosphate + 3 H(+)</text>
        <dbReference type="Rhea" id="RHEA:23704"/>
        <dbReference type="ChEBI" id="CHEBI:15377"/>
        <dbReference type="ChEBI" id="CHEBI:15378"/>
        <dbReference type="ChEBI" id="CHEBI:15740"/>
        <dbReference type="ChEBI" id="CHEBI:37565"/>
        <dbReference type="ChEBI" id="CHEBI:43474"/>
        <dbReference type="ChEBI" id="CHEBI:58614"/>
        <dbReference type="EC" id="3.5.4.25"/>
    </reaction>
</comment>
<dbReference type="CDD" id="cd00641">
    <property type="entry name" value="GTP_cyclohydro2"/>
    <property type="match status" value="1"/>
</dbReference>
<dbReference type="InterPro" id="IPR037238">
    <property type="entry name" value="YbiA-like_sf"/>
</dbReference>
<feature type="binding site" evidence="11">
    <location>
        <position position="204"/>
    </location>
    <ligand>
        <name>Zn(2+)</name>
        <dbReference type="ChEBI" id="CHEBI:29105"/>
        <note>catalytic</note>
    </ligand>
</feature>
<evidence type="ECO:0000256" key="10">
    <source>
        <dbReference type="ARBA" id="ARBA00049295"/>
    </source>
</evidence>
<reference evidence="14 15" key="1">
    <citation type="submission" date="2018-11" db="EMBL/GenBank/DDBJ databases">
        <title>Photobacterium sp. BEI247 sp. nov., a marine bacterium isolated from Yongle Blue Hole in the South China Sea.</title>
        <authorList>
            <person name="Wang X."/>
        </authorList>
    </citation>
    <scope>NUCLEOTIDE SEQUENCE [LARGE SCALE GENOMIC DNA]</scope>
    <source>
        <strain evidence="15">BEI247</strain>
    </source>
</reference>
<protein>
    <recommendedName>
        <fullName evidence="11">GTP cyclohydrolase-2</fullName>
        <ecNumber evidence="11">3.5.4.25</ecNumber>
    </recommendedName>
    <alternativeName>
        <fullName evidence="11">GTP cyclohydrolase II</fullName>
    </alternativeName>
</protein>
<keyword evidence="15" id="KW-1185">Reference proteome</keyword>
<feature type="binding site" evidence="11">
    <location>
        <position position="264"/>
    </location>
    <ligand>
        <name>GTP</name>
        <dbReference type="ChEBI" id="CHEBI:37565"/>
    </ligand>
</feature>
<proteinExistence type="inferred from homology"/>
<dbReference type="InterPro" id="IPR032677">
    <property type="entry name" value="GTP_cyclohydro_II"/>
</dbReference>
<comment type="catalytic activity">
    <reaction evidence="1">
        <text>5-amino-6-(5-phospho-D-ribosylamino)uracil + H2O = 5,6-diaminouracil + D-ribose 5-phosphate</text>
        <dbReference type="Rhea" id="RHEA:55020"/>
        <dbReference type="ChEBI" id="CHEBI:15377"/>
        <dbReference type="ChEBI" id="CHEBI:46252"/>
        <dbReference type="ChEBI" id="CHEBI:58453"/>
        <dbReference type="ChEBI" id="CHEBI:78346"/>
    </reaction>
</comment>
<evidence type="ECO:0000259" key="12">
    <source>
        <dbReference type="Pfam" id="PF00925"/>
    </source>
</evidence>
<evidence type="ECO:0000256" key="8">
    <source>
        <dbReference type="ARBA" id="ARBA00022833"/>
    </source>
</evidence>
<comment type="similarity">
    <text evidence="11">Belongs to the GTP cyclohydrolase II family.</text>
</comment>
<sequence>MVDEIKFYEPEESHGFLSNFASSPITLSDIVWPTSEHYYQAQKFVEPEIQQQILNAETPDKAFNLSRQFADKVKDDWMDVRSAVMRFIVFEKFRQNPRFAHLLVSTGDSVIKEHSHHDDFWGDGGDGSGRNELGKILMDVRDYFSGMEPFNLVHFVDSAKLPTQWGTFQMYGFVEQATGKEHLALVYGELDPKSPPLIRLHSECLTGDALFSARCDCGFQLSRAMENIVNAGSGVLFYLRQEGRGIGLINKIRAYHLQDDGADTVEANERLGFAADMRDYSFCRGMLSFLDIKSVRLMTNNPRKVKALTSAGISIEARVPLQEGNNPHNENYLKTKATKLGHMFDEEFIK</sequence>
<feature type="binding site" evidence="11">
    <location>
        <begin position="199"/>
        <end position="203"/>
    </location>
    <ligand>
        <name>GTP</name>
        <dbReference type="ChEBI" id="CHEBI:37565"/>
    </ligand>
</feature>
<feature type="binding site" evidence="11">
    <location>
        <position position="304"/>
    </location>
    <ligand>
        <name>GTP</name>
        <dbReference type="ChEBI" id="CHEBI:37565"/>
    </ligand>
</feature>
<organism evidence="14 15">
    <name type="scientific">Photobacterium chitinilyticum</name>
    <dbReference type="NCBI Taxonomy" id="2485123"/>
    <lineage>
        <taxon>Bacteria</taxon>
        <taxon>Pseudomonadati</taxon>
        <taxon>Pseudomonadota</taxon>
        <taxon>Gammaproteobacteria</taxon>
        <taxon>Vibrionales</taxon>
        <taxon>Vibrionaceae</taxon>
        <taxon>Photobacterium</taxon>
    </lineage>
</organism>
<dbReference type="GO" id="GO:0005829">
    <property type="term" value="C:cytosol"/>
    <property type="evidence" value="ECO:0007669"/>
    <property type="project" value="TreeGrafter"/>
</dbReference>
<feature type="binding site" evidence="11">
    <location>
        <position position="220"/>
    </location>
    <ligand>
        <name>GTP</name>
        <dbReference type="ChEBI" id="CHEBI:37565"/>
    </ligand>
</feature>
<keyword evidence="6 11" id="KW-0547">Nucleotide-binding</keyword>
<keyword evidence="7 11" id="KW-0378">Hydrolase</keyword>
<dbReference type="NCBIfam" id="NF001591">
    <property type="entry name" value="PRK00393.1"/>
    <property type="match status" value="1"/>
</dbReference>
<dbReference type="RefSeq" id="WP_128783720.1">
    <property type="nucleotide sequence ID" value="NZ_JAKJSG010000041.1"/>
</dbReference>
<evidence type="ECO:0000256" key="6">
    <source>
        <dbReference type="ARBA" id="ARBA00022741"/>
    </source>
</evidence>
<dbReference type="Proteomes" id="UP000287563">
    <property type="component" value="Unassembled WGS sequence"/>
</dbReference>
<accession>A0A444JRI7</accession>
<evidence type="ECO:0000256" key="9">
    <source>
        <dbReference type="ARBA" id="ARBA00023134"/>
    </source>
</evidence>
<dbReference type="InterPro" id="IPR036144">
    <property type="entry name" value="RibA-like_sf"/>
</dbReference>
<feature type="binding site" evidence="11">
    <location>
        <position position="215"/>
    </location>
    <ligand>
        <name>Zn(2+)</name>
        <dbReference type="ChEBI" id="CHEBI:29105"/>
        <note>catalytic</note>
    </ligand>
</feature>
<dbReference type="GO" id="GO:0003935">
    <property type="term" value="F:GTP cyclohydrolase II activity"/>
    <property type="evidence" value="ECO:0007669"/>
    <property type="project" value="UniProtKB-UniRule"/>
</dbReference>
<dbReference type="NCBIfam" id="TIGR00505">
    <property type="entry name" value="ribA"/>
    <property type="match status" value="1"/>
</dbReference>
<evidence type="ECO:0000256" key="1">
    <source>
        <dbReference type="ARBA" id="ARBA00000022"/>
    </source>
</evidence>
<keyword evidence="8 11" id="KW-0862">Zinc</keyword>
<feature type="binding site" evidence="11">
    <location>
        <begin position="242"/>
        <end position="244"/>
    </location>
    <ligand>
        <name>GTP</name>
        <dbReference type="ChEBI" id="CHEBI:37565"/>
    </ligand>
</feature>
<dbReference type="PANTHER" id="PTHR21327:SF18">
    <property type="entry name" value="3,4-DIHYDROXY-2-BUTANONE 4-PHOSPHATE SYNTHASE"/>
    <property type="match status" value="1"/>
</dbReference>
<dbReference type="Gene3D" id="3.40.50.10990">
    <property type="entry name" value="GTP cyclohydrolase II"/>
    <property type="match status" value="1"/>
</dbReference>
<feature type="domain" description="GTP cyclohydrolase II" evidence="12">
    <location>
        <begin position="158"/>
        <end position="320"/>
    </location>
</feature>
<evidence type="ECO:0000256" key="5">
    <source>
        <dbReference type="ARBA" id="ARBA00022723"/>
    </source>
</evidence>
<dbReference type="GO" id="GO:0008270">
    <property type="term" value="F:zinc ion binding"/>
    <property type="evidence" value="ECO:0007669"/>
    <property type="project" value="UniProtKB-UniRule"/>
</dbReference>
<dbReference type="Pfam" id="PF08719">
    <property type="entry name" value="NADAR"/>
    <property type="match status" value="1"/>
</dbReference>
<feature type="domain" description="NADAR" evidence="13">
    <location>
        <begin position="7"/>
        <end position="142"/>
    </location>
</feature>
<feature type="active site" description="Nucleophile" evidence="11">
    <location>
        <position position="278"/>
    </location>
</feature>
<dbReference type="GO" id="GO:0009231">
    <property type="term" value="P:riboflavin biosynthetic process"/>
    <property type="evidence" value="ECO:0007669"/>
    <property type="project" value="UniProtKB-UniRule"/>
</dbReference>
<dbReference type="EC" id="3.5.4.25" evidence="11"/>
<dbReference type="AlphaFoldDB" id="A0A444JRI7"/>
<keyword evidence="9 11" id="KW-0342">GTP-binding</keyword>
<dbReference type="NCBIfam" id="TIGR02464">
    <property type="entry name" value="ribofla_fusion"/>
    <property type="match status" value="1"/>
</dbReference>
<evidence type="ECO:0000259" key="13">
    <source>
        <dbReference type="Pfam" id="PF08719"/>
    </source>
</evidence>
<dbReference type="OrthoDB" id="9793111at2"/>
<comment type="pathway">
    <text evidence="3 11">Cofactor biosynthesis; riboflavin biosynthesis; 5-amino-6-(D-ribitylamino)uracil from GTP: step 1/4.</text>
</comment>